<evidence type="ECO:0000313" key="2">
    <source>
        <dbReference type="EMBL" id="UGV19830.1"/>
    </source>
</evidence>
<protein>
    <submittedName>
        <fullName evidence="2">Uncharacterized protein</fullName>
    </submittedName>
</protein>
<feature type="transmembrane region" description="Helical" evidence="1">
    <location>
        <begin position="5"/>
        <end position="28"/>
    </location>
</feature>
<accession>A0AAE8Z0C8</accession>
<proteinExistence type="predicted"/>
<dbReference type="EMBL" id="OK665488">
    <property type="protein sequence ID" value="UGV19830.1"/>
    <property type="molecule type" value="Genomic_DNA"/>
</dbReference>
<keyword evidence="3" id="KW-1185">Reference proteome</keyword>
<name>A0AAE8Z0C8_9CAUD</name>
<keyword evidence="1" id="KW-0472">Membrane</keyword>
<dbReference type="Proteomes" id="UP000827603">
    <property type="component" value="Segment"/>
</dbReference>
<feature type="transmembrane region" description="Helical" evidence="1">
    <location>
        <begin position="40"/>
        <end position="59"/>
    </location>
</feature>
<reference evidence="2 3" key="1">
    <citation type="submission" date="2021-10" db="EMBL/GenBank/DDBJ databases">
        <authorList>
            <person name="Lerdsittikul V."/>
            <person name="Apiratwarrasakul S."/>
            <person name="Thongdee M."/>
        </authorList>
    </citation>
    <scope>NUCLEOTIDE SEQUENCE [LARGE SCALE GENOMIC DNA]</scope>
</reference>
<keyword evidence="1" id="KW-1133">Transmembrane helix</keyword>
<evidence type="ECO:0000256" key="1">
    <source>
        <dbReference type="SAM" id="Phobius"/>
    </source>
</evidence>
<evidence type="ECO:0000313" key="3">
    <source>
        <dbReference type="Proteomes" id="UP000827603"/>
    </source>
</evidence>
<organism evidence="2 3">
    <name type="scientific">Pseudomonas phage VB_PaeP_VL1</name>
    <dbReference type="NCBI Taxonomy" id="2894395"/>
    <lineage>
        <taxon>Viruses</taxon>
        <taxon>Duplodnaviria</taxon>
        <taxon>Heunggongvirae</taxon>
        <taxon>Uroviricota</taxon>
        <taxon>Caudoviricetes</taxon>
        <taxon>Schitoviridae</taxon>
        <taxon>Migulavirinae</taxon>
        <taxon>Litunavirus</taxon>
        <taxon>Litunavirus Vl1</taxon>
    </lineage>
</organism>
<gene>
    <name evidence="2" type="ORF">vBPaePVL1_34</name>
</gene>
<keyword evidence="1" id="KW-0812">Transmembrane</keyword>
<sequence length="75" mass="8256">MSDVVVALTVAYLAAAILVAALFGFVIFDDMDDDRVVTLGLFWPIGLPLLALIIVLKVLEKAWRGFKDLCKYGIK</sequence>